<dbReference type="Gene3D" id="3.30.70.1230">
    <property type="entry name" value="Nucleotide cyclase"/>
    <property type="match status" value="1"/>
</dbReference>
<feature type="signal peptide" evidence="18">
    <location>
        <begin position="1"/>
        <end position="19"/>
    </location>
</feature>
<dbReference type="Gene3D" id="3.40.50.2300">
    <property type="match status" value="2"/>
</dbReference>
<evidence type="ECO:0000256" key="5">
    <source>
        <dbReference type="ARBA" id="ARBA00022741"/>
    </source>
</evidence>
<dbReference type="SUPFAM" id="SSF56112">
    <property type="entry name" value="Protein kinase-like (PK-like)"/>
    <property type="match status" value="1"/>
</dbReference>
<dbReference type="GO" id="GO:0005525">
    <property type="term" value="F:GTP binding"/>
    <property type="evidence" value="ECO:0007669"/>
    <property type="project" value="UniProtKB-KW"/>
</dbReference>
<dbReference type="SUPFAM" id="SSF53822">
    <property type="entry name" value="Periplasmic binding protein-like I"/>
    <property type="match status" value="1"/>
</dbReference>
<evidence type="ECO:0000259" key="20">
    <source>
        <dbReference type="PROSITE" id="PS50125"/>
    </source>
</evidence>
<dbReference type="GO" id="GO:0004016">
    <property type="term" value="F:adenylate cyclase activity"/>
    <property type="evidence" value="ECO:0007669"/>
    <property type="project" value="TreeGrafter"/>
</dbReference>
<sequence length="1133" mass="127634">MLIFFYSFIILYRFDTVFSNNIEVKNNSEIIKETTPLPIDVTTNFSSSNDSDNNEIKPTVETKQSLLNGSTIRKGKGKIIRVGHIGALNAMPGAEKILDMSRKELWRDGILDDEFDIELIQARACGEAFEGVAVAADMFHLKDVKAFIGPYCNAEMDAVSKMATYWNVPIIGYMAASNIFSDKVIYKTLSRVSIRTTNSLAVAVVATLKHYHWQNIAIVTNTGILALERLQSFEENMHLGNINILRKITFDENADTKQIIDSGLMTEIKNTARIIVCIFSKTRDMTKEFMKAVVMSKLDTDEFVYIFPWLQAEAKEPPPWINNDGSIDSSVKKLFSNGIIVDDINGFDDTLVVPFKEKLLANNLDVNDLDLNNVYGYIHLYDALKLYSLTIRSIMNKTGGDATGANNGNIVWNEMRRFSFPGLVSKEGVSAGLVQLDDRAERAAQYGAFYINSDKDDVVKIVEMEPVFIAKCDGLKTKTGCFELKVTDIATSFWPSIDNKLPIDVPVCGFKNEKCDYTMIIIISIIALFIFIGIISGLVLARILETRALANTPWRIWRDDARVVTEDEMKSMLSIGSSKTKMSNMSKFVKHHAVIGTNTHASYHVYPQKRIISFSREDIKLFNQMKIIVHDNVNPFLGISFNEKDELLIYWKFCSRGTVQDIIYNDDVAIDESFHAAFVRDITSGLDYIHLSPIKYHGSLTPWACLIDRNWTVKLTDYAVCNPIEKWIKERCIDDELAKEGENKAAAKQKTHVLYFSPENLILTEQNNKKIDGQNWVKANLTKRQAGDIYSFGMLMYEILFRSLPFSDQVPIDEIVEANKIGKNPYKPSIQDRSKIHPDLCALLLDCWNSNPEVRPSIKRVKLNTEHYLKVKGSLVDQMMRVMEQYANNLEKIVQERTGLLEEANKTADKLLSQLLPSYVANELKMGRPVPPKNFEQASVMFSDIVGFTTICGSSSPIEVVTMLNSVYTGFDDIINKHDAYKVETIGDAYLVVSGIPQENGTRHLANLSDVALCIMEFLQTYKVPHKKNVSIKIRLGLHTGPVASGVVGLNAPRYCLFGDTVNTASRMESTGTPEQIQISSIYNEKLNKHYPDFDTSLRGPIQVKGKGEIITWYLEGKNGRRVTPVIPISQSP</sequence>
<organism evidence="21 22">
    <name type="scientific">Strongyloides papillosus</name>
    <name type="common">Intestinal threadworm</name>
    <dbReference type="NCBI Taxonomy" id="174720"/>
    <lineage>
        <taxon>Eukaryota</taxon>
        <taxon>Metazoa</taxon>
        <taxon>Ecdysozoa</taxon>
        <taxon>Nematoda</taxon>
        <taxon>Chromadorea</taxon>
        <taxon>Rhabditida</taxon>
        <taxon>Tylenchina</taxon>
        <taxon>Panagrolaimomorpha</taxon>
        <taxon>Strongyloidoidea</taxon>
        <taxon>Strongyloididae</taxon>
        <taxon>Strongyloides</taxon>
    </lineage>
</organism>
<evidence type="ECO:0000256" key="18">
    <source>
        <dbReference type="SAM" id="SignalP"/>
    </source>
</evidence>
<name>A0A0N5C789_STREA</name>
<accession>A0A0N5C789</accession>
<dbReference type="GO" id="GO:0004672">
    <property type="term" value="F:protein kinase activity"/>
    <property type="evidence" value="ECO:0007669"/>
    <property type="project" value="InterPro"/>
</dbReference>
<feature type="chain" id="PRO_5005895713" description="Guanylate cyclase" evidence="18">
    <location>
        <begin position="20"/>
        <end position="1133"/>
    </location>
</feature>
<evidence type="ECO:0000256" key="6">
    <source>
        <dbReference type="ARBA" id="ARBA00022842"/>
    </source>
</evidence>
<feature type="domain" description="Guanylate cyclase" evidence="20">
    <location>
        <begin position="939"/>
        <end position="1069"/>
    </location>
</feature>
<dbReference type="Gene3D" id="1.10.510.10">
    <property type="entry name" value="Transferase(Phosphotransferase) domain 1"/>
    <property type="match status" value="1"/>
</dbReference>
<evidence type="ECO:0000256" key="3">
    <source>
        <dbReference type="ARBA" id="ARBA00012202"/>
    </source>
</evidence>
<dbReference type="SMART" id="SM00044">
    <property type="entry name" value="CYCc"/>
    <property type="match status" value="1"/>
</dbReference>
<dbReference type="AlphaFoldDB" id="A0A0N5C789"/>
<dbReference type="GO" id="GO:0009581">
    <property type="term" value="P:detection of external stimulus"/>
    <property type="evidence" value="ECO:0007669"/>
    <property type="project" value="UniProtKB-ARBA"/>
</dbReference>
<dbReference type="InterPro" id="IPR018297">
    <property type="entry name" value="A/G_cyclase_CS"/>
</dbReference>
<dbReference type="Pfam" id="PF00211">
    <property type="entry name" value="Guanylate_cyc"/>
    <property type="match status" value="1"/>
</dbReference>
<dbReference type="PROSITE" id="PS50125">
    <property type="entry name" value="GUANYLATE_CYCLASE_2"/>
    <property type="match status" value="1"/>
</dbReference>
<feature type="domain" description="Protein kinase" evidence="19">
    <location>
        <begin position="569"/>
        <end position="869"/>
    </location>
</feature>
<keyword evidence="13 15" id="KW-0141">cGMP biosynthesis</keyword>
<dbReference type="GO" id="GO:0004383">
    <property type="term" value="F:guanylate cyclase activity"/>
    <property type="evidence" value="ECO:0007669"/>
    <property type="project" value="UniProtKB-EC"/>
</dbReference>
<dbReference type="Pfam" id="PF07714">
    <property type="entry name" value="PK_Tyr_Ser-Thr"/>
    <property type="match status" value="1"/>
</dbReference>
<evidence type="ECO:0000256" key="12">
    <source>
        <dbReference type="ARBA" id="ARBA00023239"/>
    </source>
</evidence>
<evidence type="ECO:0000256" key="1">
    <source>
        <dbReference type="ARBA" id="ARBA00001436"/>
    </source>
</evidence>
<evidence type="ECO:0000259" key="19">
    <source>
        <dbReference type="PROSITE" id="PS50011"/>
    </source>
</evidence>
<dbReference type="GO" id="GO:0009266">
    <property type="term" value="P:response to temperature stimulus"/>
    <property type="evidence" value="ECO:0007669"/>
    <property type="project" value="UniProtKB-ARBA"/>
</dbReference>
<protein>
    <recommendedName>
        <fullName evidence="3 15">Guanylate cyclase</fullName>
        <ecNumber evidence="3 15">4.6.1.2</ecNumber>
    </recommendedName>
</protein>
<evidence type="ECO:0000256" key="11">
    <source>
        <dbReference type="ARBA" id="ARBA00023180"/>
    </source>
</evidence>
<keyword evidence="12 14" id="KW-0456">Lyase</keyword>
<evidence type="ECO:0000256" key="9">
    <source>
        <dbReference type="ARBA" id="ARBA00023136"/>
    </source>
</evidence>
<dbReference type="Pfam" id="PF01094">
    <property type="entry name" value="ANF_receptor"/>
    <property type="match status" value="1"/>
</dbReference>
<comment type="similarity">
    <text evidence="14">Belongs to the adenylyl cyclase class-4/guanylyl cyclase family.</text>
</comment>
<evidence type="ECO:0000256" key="17">
    <source>
        <dbReference type="SAM" id="Phobius"/>
    </source>
</evidence>
<dbReference type="InterPro" id="IPR001054">
    <property type="entry name" value="A/G_cyclase"/>
</dbReference>
<dbReference type="SUPFAM" id="SSF55073">
    <property type="entry name" value="Nucleotide cyclase"/>
    <property type="match status" value="1"/>
</dbReference>
<keyword evidence="6" id="KW-0460">Magnesium</keyword>
<comment type="subcellular location">
    <subcellularLocation>
        <location evidence="2">Membrane</location>
        <topology evidence="2">Single-pass type I membrane protein</topology>
    </subcellularLocation>
</comment>
<dbReference type="InterPro" id="IPR001828">
    <property type="entry name" value="ANF_lig-bd_rcpt"/>
</dbReference>
<evidence type="ECO:0000256" key="15">
    <source>
        <dbReference type="RuleBase" id="RU003431"/>
    </source>
</evidence>
<dbReference type="CDD" id="cd06352">
    <property type="entry name" value="PBP1_NPR_GC-like"/>
    <property type="match status" value="1"/>
</dbReference>
<dbReference type="GO" id="GO:0007168">
    <property type="term" value="P:receptor guanylyl cyclase signaling pathway"/>
    <property type="evidence" value="ECO:0007669"/>
    <property type="project" value="TreeGrafter"/>
</dbReference>
<dbReference type="STRING" id="174720.A0A0N5C789"/>
<dbReference type="PROSITE" id="PS00452">
    <property type="entry name" value="GUANYLATE_CYCLASE_1"/>
    <property type="match status" value="1"/>
</dbReference>
<dbReference type="InterPro" id="IPR029787">
    <property type="entry name" value="Nucleotide_cyclase"/>
</dbReference>
<keyword evidence="21" id="KW-1185">Reference proteome</keyword>
<evidence type="ECO:0000256" key="14">
    <source>
        <dbReference type="RuleBase" id="RU000405"/>
    </source>
</evidence>
<dbReference type="GO" id="GO:0035556">
    <property type="term" value="P:intracellular signal transduction"/>
    <property type="evidence" value="ECO:0007669"/>
    <property type="project" value="InterPro"/>
</dbReference>
<evidence type="ECO:0000256" key="4">
    <source>
        <dbReference type="ARBA" id="ARBA00022692"/>
    </source>
</evidence>
<dbReference type="InterPro" id="IPR000719">
    <property type="entry name" value="Prot_kinase_dom"/>
</dbReference>
<comment type="catalytic activity">
    <reaction evidence="1 15">
        <text>GTP = 3',5'-cyclic GMP + diphosphate</text>
        <dbReference type="Rhea" id="RHEA:13665"/>
        <dbReference type="ChEBI" id="CHEBI:33019"/>
        <dbReference type="ChEBI" id="CHEBI:37565"/>
        <dbReference type="ChEBI" id="CHEBI:57746"/>
        <dbReference type="EC" id="4.6.1.2"/>
    </reaction>
</comment>
<keyword evidence="4 17" id="KW-0812">Transmembrane</keyword>
<evidence type="ECO:0000256" key="7">
    <source>
        <dbReference type="ARBA" id="ARBA00022989"/>
    </source>
</evidence>
<evidence type="ECO:0000256" key="13">
    <source>
        <dbReference type="ARBA" id="ARBA00023293"/>
    </source>
</evidence>
<dbReference type="InterPro" id="IPR028082">
    <property type="entry name" value="Peripla_BP_I"/>
</dbReference>
<dbReference type="CDD" id="cd07302">
    <property type="entry name" value="CHD"/>
    <property type="match status" value="1"/>
</dbReference>
<dbReference type="GO" id="GO:0005524">
    <property type="term" value="F:ATP binding"/>
    <property type="evidence" value="ECO:0007669"/>
    <property type="project" value="InterPro"/>
</dbReference>
<evidence type="ECO:0000313" key="21">
    <source>
        <dbReference type="Proteomes" id="UP000046392"/>
    </source>
</evidence>
<dbReference type="GO" id="GO:0042330">
    <property type="term" value="P:taxis"/>
    <property type="evidence" value="ECO:0007669"/>
    <property type="project" value="UniProtKB-ARBA"/>
</dbReference>
<keyword evidence="8" id="KW-0342">GTP-binding</keyword>
<evidence type="ECO:0000256" key="2">
    <source>
        <dbReference type="ARBA" id="ARBA00004479"/>
    </source>
</evidence>
<dbReference type="Proteomes" id="UP000046392">
    <property type="component" value="Unplaced"/>
</dbReference>
<dbReference type="GO" id="GO:0009582">
    <property type="term" value="P:detection of abiotic stimulus"/>
    <property type="evidence" value="ECO:0007669"/>
    <property type="project" value="UniProtKB-ARBA"/>
</dbReference>
<dbReference type="WBParaSite" id="SPAL_0001380300.1">
    <property type="protein sequence ID" value="SPAL_0001380300.1"/>
    <property type="gene ID" value="SPAL_0001380300"/>
</dbReference>
<keyword evidence="16" id="KW-0175">Coiled coil</keyword>
<keyword evidence="5" id="KW-0547">Nucleotide-binding</keyword>
<dbReference type="InterPro" id="IPR050401">
    <property type="entry name" value="Cyclic_nucleotide_synthase"/>
</dbReference>
<dbReference type="PROSITE" id="PS50011">
    <property type="entry name" value="PROTEIN_KINASE_DOM"/>
    <property type="match status" value="1"/>
</dbReference>
<dbReference type="GO" id="GO:0043005">
    <property type="term" value="C:neuron projection"/>
    <property type="evidence" value="ECO:0007669"/>
    <property type="project" value="UniProtKB-ARBA"/>
</dbReference>
<dbReference type="FunFam" id="3.30.70.1230:FF:000035">
    <property type="entry name" value="Guanylate cyclase"/>
    <property type="match status" value="1"/>
</dbReference>
<dbReference type="InterPro" id="IPR011009">
    <property type="entry name" value="Kinase-like_dom_sf"/>
</dbReference>
<dbReference type="SMART" id="SM00220">
    <property type="entry name" value="S_TKc"/>
    <property type="match status" value="1"/>
</dbReference>
<evidence type="ECO:0000256" key="8">
    <source>
        <dbReference type="ARBA" id="ARBA00023134"/>
    </source>
</evidence>
<evidence type="ECO:0000256" key="10">
    <source>
        <dbReference type="ARBA" id="ARBA00023170"/>
    </source>
</evidence>
<dbReference type="InterPro" id="IPR001245">
    <property type="entry name" value="Ser-Thr/Tyr_kinase_cat_dom"/>
</dbReference>
<keyword evidence="7 17" id="KW-1133">Transmembrane helix</keyword>
<dbReference type="PANTHER" id="PTHR11920:SF260">
    <property type="entry name" value="RECEPTOR-TYPE GUANYLATE CYCLASE GCY-23"/>
    <property type="match status" value="1"/>
</dbReference>
<dbReference type="EC" id="4.6.1.2" evidence="3 15"/>
<keyword evidence="9 17" id="KW-0472">Membrane</keyword>
<feature type="transmembrane region" description="Helical" evidence="17">
    <location>
        <begin position="517"/>
        <end position="541"/>
    </location>
</feature>
<feature type="coiled-coil region" evidence="16">
    <location>
        <begin position="876"/>
        <end position="903"/>
    </location>
</feature>
<evidence type="ECO:0000313" key="22">
    <source>
        <dbReference type="WBParaSite" id="SPAL_0001380300.1"/>
    </source>
</evidence>
<dbReference type="GO" id="GO:0001653">
    <property type="term" value="F:peptide receptor activity"/>
    <property type="evidence" value="ECO:0007669"/>
    <property type="project" value="TreeGrafter"/>
</dbReference>
<dbReference type="GO" id="GO:0005886">
    <property type="term" value="C:plasma membrane"/>
    <property type="evidence" value="ECO:0007669"/>
    <property type="project" value="TreeGrafter"/>
</dbReference>
<keyword evidence="10" id="KW-0675">Receptor</keyword>
<keyword evidence="18" id="KW-0732">Signal</keyword>
<proteinExistence type="inferred from homology"/>
<dbReference type="PANTHER" id="PTHR11920">
    <property type="entry name" value="GUANYLYL CYCLASE"/>
    <property type="match status" value="1"/>
</dbReference>
<reference evidence="22" key="1">
    <citation type="submission" date="2017-02" db="UniProtKB">
        <authorList>
            <consortium name="WormBaseParasite"/>
        </authorList>
    </citation>
    <scope>IDENTIFICATION</scope>
</reference>
<keyword evidence="11" id="KW-0325">Glycoprotein</keyword>
<evidence type="ECO:0000256" key="16">
    <source>
        <dbReference type="SAM" id="Coils"/>
    </source>
</evidence>